<gene>
    <name evidence="6" type="ORF">QEZ40_005393</name>
</gene>
<protein>
    <submittedName>
        <fullName evidence="6">GntR family transcriptional regulator</fullName>
    </submittedName>
</protein>
<keyword evidence="1" id="KW-0805">Transcription regulation</keyword>
<keyword evidence="2" id="KW-0238">DNA-binding</keyword>
<evidence type="ECO:0000256" key="1">
    <source>
        <dbReference type="ARBA" id="ARBA00023015"/>
    </source>
</evidence>
<keyword evidence="3" id="KW-0804">Transcription</keyword>
<evidence type="ECO:0000256" key="3">
    <source>
        <dbReference type="ARBA" id="ARBA00023163"/>
    </source>
</evidence>
<keyword evidence="7" id="KW-1185">Reference proteome</keyword>
<accession>A0ABT7GPS4</accession>
<evidence type="ECO:0000313" key="7">
    <source>
        <dbReference type="Proteomes" id="UP001223390"/>
    </source>
</evidence>
<evidence type="ECO:0000256" key="4">
    <source>
        <dbReference type="SAM" id="MobiDB-lite"/>
    </source>
</evidence>
<evidence type="ECO:0000259" key="5">
    <source>
        <dbReference type="PROSITE" id="PS50949"/>
    </source>
</evidence>
<dbReference type="Pfam" id="PF00392">
    <property type="entry name" value="GntR"/>
    <property type="match status" value="1"/>
</dbReference>
<dbReference type="CDD" id="cd07377">
    <property type="entry name" value="WHTH_GntR"/>
    <property type="match status" value="1"/>
</dbReference>
<dbReference type="EMBL" id="JASITI010000005">
    <property type="protein sequence ID" value="MDK9495261.1"/>
    <property type="molecule type" value="Genomic_DNA"/>
</dbReference>
<dbReference type="InterPro" id="IPR036388">
    <property type="entry name" value="WH-like_DNA-bd_sf"/>
</dbReference>
<dbReference type="Gene3D" id="1.10.10.10">
    <property type="entry name" value="Winged helix-like DNA-binding domain superfamily/Winged helix DNA-binding domain"/>
    <property type="match status" value="1"/>
</dbReference>
<feature type="region of interest" description="Disordered" evidence="4">
    <location>
        <begin position="119"/>
        <end position="140"/>
    </location>
</feature>
<dbReference type="RefSeq" id="WP_007262337.1">
    <property type="nucleotide sequence ID" value="NZ_JASITI010000005.1"/>
</dbReference>
<dbReference type="Proteomes" id="UP001223390">
    <property type="component" value="Unassembled WGS sequence"/>
</dbReference>
<proteinExistence type="predicted"/>
<name>A0ABT7GPS4_9ACTN</name>
<evidence type="ECO:0000313" key="6">
    <source>
        <dbReference type="EMBL" id="MDK9495261.1"/>
    </source>
</evidence>
<dbReference type="SMART" id="SM00345">
    <property type="entry name" value="HTH_GNTR"/>
    <property type="match status" value="1"/>
</dbReference>
<sequence length="140" mass="15170">MEFRVDRRSGVATYLQIVTQVKQALRLGVLEPGDRLPTAREVVAATAINPNTVLKAYRELEREGLVEPRPGAGTFVRRSLSHPGAAPDSPLRLALAAWMARAREEGLDREDITALIAAAVDESFNPSGPGRPGQSREETA</sequence>
<dbReference type="PANTHER" id="PTHR38445:SF7">
    <property type="entry name" value="GNTR-FAMILY TRANSCRIPTIONAL REGULATOR"/>
    <property type="match status" value="1"/>
</dbReference>
<dbReference type="SUPFAM" id="SSF46785">
    <property type="entry name" value="Winged helix' DNA-binding domain"/>
    <property type="match status" value="1"/>
</dbReference>
<dbReference type="PROSITE" id="PS50949">
    <property type="entry name" value="HTH_GNTR"/>
    <property type="match status" value="1"/>
</dbReference>
<dbReference type="InterPro" id="IPR036390">
    <property type="entry name" value="WH_DNA-bd_sf"/>
</dbReference>
<reference evidence="6 7" key="1">
    <citation type="submission" date="2023-05" db="EMBL/GenBank/DDBJ databases">
        <title>Sequencing and Assembly of Streptomyces sp. NP73.</title>
        <authorList>
            <person name="Konwar A.N."/>
            <person name="Saikia K."/>
            <person name="Thakur D."/>
        </authorList>
    </citation>
    <scope>NUCLEOTIDE SEQUENCE [LARGE SCALE GENOMIC DNA]</scope>
    <source>
        <strain evidence="6 7">NP73</strain>
    </source>
</reference>
<feature type="domain" description="HTH gntR-type" evidence="5">
    <location>
        <begin position="11"/>
        <end position="79"/>
    </location>
</feature>
<dbReference type="PANTHER" id="PTHR38445">
    <property type="entry name" value="HTH-TYPE TRANSCRIPTIONAL REPRESSOR YTRA"/>
    <property type="match status" value="1"/>
</dbReference>
<evidence type="ECO:0000256" key="2">
    <source>
        <dbReference type="ARBA" id="ARBA00023125"/>
    </source>
</evidence>
<organism evidence="6 7">
    <name type="scientific">Streptomyces katrae</name>
    <dbReference type="NCBI Taxonomy" id="68223"/>
    <lineage>
        <taxon>Bacteria</taxon>
        <taxon>Bacillati</taxon>
        <taxon>Actinomycetota</taxon>
        <taxon>Actinomycetes</taxon>
        <taxon>Kitasatosporales</taxon>
        <taxon>Streptomycetaceae</taxon>
        <taxon>Streptomyces</taxon>
    </lineage>
</organism>
<comment type="caution">
    <text evidence="6">The sequence shown here is derived from an EMBL/GenBank/DDBJ whole genome shotgun (WGS) entry which is preliminary data.</text>
</comment>
<dbReference type="InterPro" id="IPR000524">
    <property type="entry name" value="Tscrpt_reg_HTH_GntR"/>
</dbReference>